<name>A0A392PJ17_9FABA</name>
<dbReference type="Proteomes" id="UP000265520">
    <property type="component" value="Unassembled WGS sequence"/>
</dbReference>
<protein>
    <submittedName>
        <fullName evidence="1">Uncharacterized protein</fullName>
    </submittedName>
</protein>
<dbReference type="EMBL" id="LXQA010081570">
    <property type="protein sequence ID" value="MCI11804.1"/>
    <property type="molecule type" value="Genomic_DNA"/>
</dbReference>
<proteinExistence type="predicted"/>
<organism evidence="1 2">
    <name type="scientific">Trifolium medium</name>
    <dbReference type="NCBI Taxonomy" id="97028"/>
    <lineage>
        <taxon>Eukaryota</taxon>
        <taxon>Viridiplantae</taxon>
        <taxon>Streptophyta</taxon>
        <taxon>Embryophyta</taxon>
        <taxon>Tracheophyta</taxon>
        <taxon>Spermatophyta</taxon>
        <taxon>Magnoliopsida</taxon>
        <taxon>eudicotyledons</taxon>
        <taxon>Gunneridae</taxon>
        <taxon>Pentapetalae</taxon>
        <taxon>rosids</taxon>
        <taxon>fabids</taxon>
        <taxon>Fabales</taxon>
        <taxon>Fabaceae</taxon>
        <taxon>Papilionoideae</taxon>
        <taxon>50 kb inversion clade</taxon>
        <taxon>NPAAA clade</taxon>
        <taxon>Hologalegina</taxon>
        <taxon>IRL clade</taxon>
        <taxon>Trifolieae</taxon>
        <taxon>Trifolium</taxon>
    </lineage>
</organism>
<feature type="non-terminal residue" evidence="1">
    <location>
        <position position="1"/>
    </location>
</feature>
<evidence type="ECO:0000313" key="1">
    <source>
        <dbReference type="EMBL" id="MCI11804.1"/>
    </source>
</evidence>
<comment type="caution">
    <text evidence="1">The sequence shown here is derived from an EMBL/GenBank/DDBJ whole genome shotgun (WGS) entry which is preliminary data.</text>
</comment>
<evidence type="ECO:0000313" key="2">
    <source>
        <dbReference type="Proteomes" id="UP000265520"/>
    </source>
</evidence>
<reference evidence="1 2" key="1">
    <citation type="journal article" date="2018" name="Front. Plant Sci.">
        <title>Red Clover (Trifolium pratense) and Zigzag Clover (T. medium) - A Picture of Genomic Similarities and Differences.</title>
        <authorList>
            <person name="Dluhosova J."/>
            <person name="Istvanek J."/>
            <person name="Nedelnik J."/>
            <person name="Repkova J."/>
        </authorList>
    </citation>
    <scope>NUCLEOTIDE SEQUENCE [LARGE SCALE GENOMIC DNA]</scope>
    <source>
        <strain evidence="2">cv. 10/8</strain>
        <tissue evidence="1">Leaf</tissue>
    </source>
</reference>
<accession>A0A392PJ17</accession>
<keyword evidence="2" id="KW-1185">Reference proteome</keyword>
<sequence>VCPVCSTEVSTSGSNL</sequence>
<dbReference type="AlphaFoldDB" id="A0A392PJ17"/>